<dbReference type="EMBL" id="CAEY01000994">
    <property type="status" value="NOT_ANNOTATED_CDS"/>
    <property type="molecule type" value="Genomic_DNA"/>
</dbReference>
<name>T1L311_TETUR</name>
<sequence length="21" mass="2309">MADDTNGAKIKSEILLTFLID</sequence>
<proteinExistence type="predicted"/>
<dbReference type="AlphaFoldDB" id="T1L311"/>
<dbReference type="Proteomes" id="UP000015104">
    <property type="component" value="Unassembled WGS sequence"/>
</dbReference>
<accession>T1L311</accession>
<reference evidence="1" key="2">
    <citation type="submission" date="2015-06" db="UniProtKB">
        <authorList>
            <consortium name="EnsemblMetazoa"/>
        </authorList>
    </citation>
    <scope>IDENTIFICATION</scope>
</reference>
<organism evidence="1 2">
    <name type="scientific">Tetranychus urticae</name>
    <name type="common">Two-spotted spider mite</name>
    <dbReference type="NCBI Taxonomy" id="32264"/>
    <lineage>
        <taxon>Eukaryota</taxon>
        <taxon>Metazoa</taxon>
        <taxon>Ecdysozoa</taxon>
        <taxon>Arthropoda</taxon>
        <taxon>Chelicerata</taxon>
        <taxon>Arachnida</taxon>
        <taxon>Acari</taxon>
        <taxon>Acariformes</taxon>
        <taxon>Trombidiformes</taxon>
        <taxon>Prostigmata</taxon>
        <taxon>Eleutherengona</taxon>
        <taxon>Raphignathae</taxon>
        <taxon>Tetranychoidea</taxon>
        <taxon>Tetranychidae</taxon>
        <taxon>Tetranychus</taxon>
    </lineage>
</organism>
<dbReference type="EnsemblMetazoa" id="tetur34g01120.1">
    <property type="protein sequence ID" value="tetur34g01120.1"/>
    <property type="gene ID" value="tetur34g01120"/>
</dbReference>
<evidence type="ECO:0000313" key="2">
    <source>
        <dbReference type="Proteomes" id="UP000015104"/>
    </source>
</evidence>
<protein>
    <submittedName>
        <fullName evidence="1">Uncharacterized protein</fullName>
    </submittedName>
</protein>
<evidence type="ECO:0000313" key="1">
    <source>
        <dbReference type="EnsemblMetazoa" id="tetur34g01120.1"/>
    </source>
</evidence>
<reference evidence="2" key="1">
    <citation type="submission" date="2011-08" db="EMBL/GenBank/DDBJ databases">
        <authorList>
            <person name="Rombauts S."/>
        </authorList>
    </citation>
    <scope>NUCLEOTIDE SEQUENCE</scope>
    <source>
        <strain evidence="2">London</strain>
    </source>
</reference>
<dbReference type="HOGENOM" id="CLU_3427072_0_0_1"/>
<keyword evidence="2" id="KW-1185">Reference proteome</keyword>